<dbReference type="PANTHER" id="PTHR13803:SF4">
    <property type="entry name" value="SECRETORY 24CD, ISOFORM C"/>
    <property type="match status" value="1"/>
</dbReference>
<dbReference type="Pfam" id="PF08033">
    <property type="entry name" value="Sec23_BS"/>
    <property type="match status" value="1"/>
</dbReference>
<evidence type="ECO:0000259" key="5">
    <source>
        <dbReference type="Pfam" id="PF00626"/>
    </source>
</evidence>
<dbReference type="Gene3D" id="2.30.30.380">
    <property type="entry name" value="Zn-finger domain of Sec23/24"/>
    <property type="match status" value="1"/>
</dbReference>
<feature type="compositionally biased region" description="Low complexity" evidence="4">
    <location>
        <begin position="71"/>
        <end position="80"/>
    </location>
</feature>
<comment type="caution">
    <text evidence="10">The sequence shown here is derived from an EMBL/GenBank/DDBJ whole genome shotgun (WGS) entry which is preliminary data.</text>
</comment>
<evidence type="ECO:0000313" key="10">
    <source>
        <dbReference type="EMBL" id="ORY92431.1"/>
    </source>
</evidence>
<dbReference type="Gene3D" id="2.60.40.1670">
    <property type="entry name" value="beta-sandwich domain of Sec23/24"/>
    <property type="match status" value="1"/>
</dbReference>
<dbReference type="InterPro" id="IPR007123">
    <property type="entry name" value="Gelsolin-like_dom"/>
</dbReference>
<reference evidence="10 11" key="1">
    <citation type="submission" date="2016-07" db="EMBL/GenBank/DDBJ databases">
        <title>Pervasive Adenine N6-methylation of Active Genes in Fungi.</title>
        <authorList>
            <consortium name="DOE Joint Genome Institute"/>
            <person name="Mondo S.J."/>
            <person name="Dannebaum R.O."/>
            <person name="Kuo R.C."/>
            <person name="Labutti K."/>
            <person name="Haridas S."/>
            <person name="Kuo A."/>
            <person name="Salamov A."/>
            <person name="Ahrendt S.R."/>
            <person name="Lipzen A."/>
            <person name="Sullivan W."/>
            <person name="Andreopoulos W.B."/>
            <person name="Clum A."/>
            <person name="Lindquist E."/>
            <person name="Daum C."/>
            <person name="Ramamoorthy G.K."/>
            <person name="Gryganskyi A."/>
            <person name="Culley D."/>
            <person name="Magnuson J.K."/>
            <person name="James T.Y."/>
            <person name="O'Malley M.A."/>
            <person name="Stajich J.E."/>
            <person name="Spatafora J.W."/>
            <person name="Visel A."/>
            <person name="Grigoriev I.V."/>
        </authorList>
    </citation>
    <scope>NUCLEOTIDE SEQUENCE [LARGE SCALE GENOMIC DNA]</scope>
    <source>
        <strain evidence="10 11">62-1032</strain>
    </source>
</reference>
<dbReference type="InterPro" id="IPR036180">
    <property type="entry name" value="Gelsolin-like_dom_sf"/>
</dbReference>
<feature type="domain" description="Sec23/Sec24 trunk" evidence="7">
    <location>
        <begin position="416"/>
        <end position="661"/>
    </location>
</feature>
<dbReference type="InterPro" id="IPR006896">
    <property type="entry name" value="Sec23/24_trunk_dom"/>
</dbReference>
<dbReference type="Pfam" id="PF04815">
    <property type="entry name" value="Sec23_helical"/>
    <property type="match status" value="1"/>
</dbReference>
<sequence length="1037" mass="114569">MDPSRGHAPPGPTRSPLQHPPPPGHGQQPLGGQQQHLQQQHGQQLPPPIDNLYPHQQQPIYPQPSPVAHHQQQQQQQQQQGPFRQTSPRVDHLAQSMNRVDLQAQQPPPPPLPNAQNAEPTPARGKRSARAYHQAAPPPAAAQYADRDPGMDPRQAHPADFHQQPQHPQGPGGGYAQPPPGHQEQQARQPQHAPAQPYPSSSQSFPPETGIPQPPHSAGQRIPGKMRVRIDPDHIPSPVAVQEVDQALYRDEPYMTCSRMAAPLATTEFIAIDQGNCNPRFLRMTTYNLPNSDDLALASQLPLGLVVQPFALLRDEEGAVPVVDAGDVGPARCQRCRGYINAWCVFIEGGQKFICNLCGASTEVTPEYFSHLDMSQRRMDLDQRPELQFGSVDFVVGKEYWVQENPTAPGASPREPTPLHYIFAIDVSWTSVRCGLIKEVVKGLRELLYPTEEEVAEGRSHGLPAGAKVAIMTFDRTVQFFNLKPGLDQAQMLVVPDITDMFMPINEGFLVDPIESRSVIEGLLDSLPALTAETSITEAALGGPMRAAILALKGSGGQVNIFQTSLPTTGPGALKHREDNKLYGTDKEKTLFVPNDPFYRATAEECVELGIGVNVFLFPTQYIDVASIGVLPGLTGGEIFFHPRFEPVRDGDKLRAEIRRVAQRETGYSATMRIRCSNGLRIADHFGNFFQRNVTDLEFGTMDADKAIAARIKHEGKLDEKVDAHFQCAVLYTSAAGQRRVRVHNLAVPVTSLLANVFRFADMDTTIAYVAKDSISQASSKSLRQVREQLTDTCVKALLAYRKHCASSTSPAQLILPESFKLFPLYALALMKSKALKGGPVASDVRTWHMRLIKSFGVAATVGLLYPRMLPIHMFSDDIGFPDERGRLKLPPLIRTSYARMEPHGAYLIENGEIAILWIGSAVSPQILQDLYAVENLDQLDTRMASLPVLPTLLSTQLRNILALFERQRGGRRLPVLIARQNIDGTEIEFSNMLVEDSNNEQLSYVDSLCHIHSLLQAELLGETKKDFDVSSTFTTW</sequence>
<dbReference type="AlphaFoldDB" id="A0A1Y2G3A4"/>
<dbReference type="GO" id="GO:0090110">
    <property type="term" value="P:COPII-coated vesicle cargo loading"/>
    <property type="evidence" value="ECO:0007669"/>
    <property type="project" value="TreeGrafter"/>
</dbReference>
<proteinExistence type="inferred from homology"/>
<keyword evidence="2" id="KW-0813">Transport</keyword>
<dbReference type="InterPro" id="IPR029006">
    <property type="entry name" value="ADF-H/Gelsolin-like_dom_sf"/>
</dbReference>
<evidence type="ECO:0000259" key="6">
    <source>
        <dbReference type="Pfam" id="PF04810"/>
    </source>
</evidence>
<dbReference type="Pfam" id="PF04811">
    <property type="entry name" value="Sec23_trunk"/>
    <property type="match status" value="1"/>
</dbReference>
<dbReference type="GO" id="GO:0030127">
    <property type="term" value="C:COPII vesicle coat"/>
    <property type="evidence" value="ECO:0007669"/>
    <property type="project" value="InterPro"/>
</dbReference>
<protein>
    <recommendedName>
        <fullName evidence="12">Sec23/Sec24 trunk domain-domain-containing protein</fullName>
    </recommendedName>
</protein>
<dbReference type="InterPro" id="IPR036174">
    <property type="entry name" value="Znf_Sec23_Sec24_sf"/>
</dbReference>
<feature type="compositionally biased region" description="Low complexity" evidence="4">
    <location>
        <begin position="182"/>
        <end position="207"/>
    </location>
</feature>
<dbReference type="InterPro" id="IPR036465">
    <property type="entry name" value="vWFA_dom_sf"/>
</dbReference>
<evidence type="ECO:0000256" key="1">
    <source>
        <dbReference type="ARBA" id="ARBA00008334"/>
    </source>
</evidence>
<feature type="domain" description="Sec23/Sec24 beta-sandwich" evidence="9">
    <location>
        <begin position="667"/>
        <end position="751"/>
    </location>
</feature>
<dbReference type="InParanoid" id="A0A1Y2G3A4"/>
<dbReference type="InterPro" id="IPR050550">
    <property type="entry name" value="SEC23_SEC24_subfamily"/>
</dbReference>
<dbReference type="SUPFAM" id="SSF81811">
    <property type="entry name" value="Helical domain of Sec23/24"/>
    <property type="match status" value="1"/>
</dbReference>
<dbReference type="EMBL" id="MCGR01000001">
    <property type="protein sequence ID" value="ORY92431.1"/>
    <property type="molecule type" value="Genomic_DNA"/>
</dbReference>
<dbReference type="InterPro" id="IPR036175">
    <property type="entry name" value="Sec23/24_helical_dom_sf"/>
</dbReference>
<evidence type="ECO:0008006" key="12">
    <source>
        <dbReference type="Google" id="ProtNLM"/>
    </source>
</evidence>
<dbReference type="PANTHER" id="PTHR13803">
    <property type="entry name" value="SEC24-RELATED PROTEIN"/>
    <property type="match status" value="1"/>
</dbReference>
<feature type="compositionally biased region" description="Pro residues" evidence="4">
    <location>
        <begin position="9"/>
        <end position="24"/>
    </location>
</feature>
<dbReference type="SUPFAM" id="SSF53300">
    <property type="entry name" value="vWA-like"/>
    <property type="match status" value="1"/>
</dbReference>
<feature type="compositionally biased region" description="Basic and acidic residues" evidence="4">
    <location>
        <begin position="145"/>
        <end position="160"/>
    </location>
</feature>
<evidence type="ECO:0000256" key="3">
    <source>
        <dbReference type="ARBA" id="ARBA00022927"/>
    </source>
</evidence>
<keyword evidence="3" id="KW-0653">Protein transport</keyword>
<feature type="domain" description="Sec23/Sec24 helical" evidence="8">
    <location>
        <begin position="762"/>
        <end position="861"/>
    </location>
</feature>
<accession>A0A1Y2G3A4</accession>
<dbReference type="OrthoDB" id="49016at2759"/>
<dbReference type="GO" id="GO:0008270">
    <property type="term" value="F:zinc ion binding"/>
    <property type="evidence" value="ECO:0007669"/>
    <property type="project" value="InterPro"/>
</dbReference>
<evidence type="ECO:0000259" key="8">
    <source>
        <dbReference type="Pfam" id="PF04815"/>
    </source>
</evidence>
<dbReference type="SUPFAM" id="SSF81995">
    <property type="entry name" value="beta-sandwich domain of Sec23/24"/>
    <property type="match status" value="1"/>
</dbReference>
<dbReference type="GO" id="GO:0006886">
    <property type="term" value="P:intracellular protein transport"/>
    <property type="evidence" value="ECO:0007669"/>
    <property type="project" value="InterPro"/>
</dbReference>
<dbReference type="Gene3D" id="1.20.120.730">
    <property type="entry name" value="Sec23/Sec24 helical domain"/>
    <property type="match status" value="1"/>
</dbReference>
<comment type="similarity">
    <text evidence="1">Belongs to the SEC23/SEC24 family. SEC24 subfamily.</text>
</comment>
<dbReference type="Gene3D" id="3.40.20.10">
    <property type="entry name" value="Severin"/>
    <property type="match status" value="1"/>
</dbReference>
<feature type="region of interest" description="Disordered" evidence="4">
    <location>
        <begin position="1"/>
        <end position="222"/>
    </location>
</feature>
<feature type="domain" description="Zinc finger Sec23/Sec24-type" evidence="6">
    <location>
        <begin position="330"/>
        <end position="368"/>
    </location>
</feature>
<feature type="compositionally biased region" description="Low complexity" evidence="4">
    <location>
        <begin position="25"/>
        <end position="44"/>
    </location>
</feature>
<evidence type="ECO:0000259" key="7">
    <source>
        <dbReference type="Pfam" id="PF04811"/>
    </source>
</evidence>
<dbReference type="Gene3D" id="3.40.50.410">
    <property type="entry name" value="von Willebrand factor, type A domain"/>
    <property type="match status" value="1"/>
</dbReference>
<keyword evidence="11" id="KW-1185">Reference proteome</keyword>
<evidence type="ECO:0000259" key="9">
    <source>
        <dbReference type="Pfam" id="PF08033"/>
    </source>
</evidence>
<dbReference type="SUPFAM" id="SSF82919">
    <property type="entry name" value="Zn-finger domain of Sec23/24"/>
    <property type="match status" value="1"/>
</dbReference>
<evidence type="ECO:0000313" key="11">
    <source>
        <dbReference type="Proteomes" id="UP000193467"/>
    </source>
</evidence>
<dbReference type="InterPro" id="IPR006895">
    <property type="entry name" value="Znf_Sec23_Sec24"/>
</dbReference>
<dbReference type="FunCoup" id="A0A1Y2G3A4">
    <property type="interactions" value="576"/>
</dbReference>
<feature type="domain" description="Gelsolin-like" evidence="5">
    <location>
        <begin position="889"/>
        <end position="951"/>
    </location>
</feature>
<dbReference type="GO" id="GO:0000149">
    <property type="term" value="F:SNARE binding"/>
    <property type="evidence" value="ECO:0007669"/>
    <property type="project" value="TreeGrafter"/>
</dbReference>
<evidence type="ECO:0000256" key="2">
    <source>
        <dbReference type="ARBA" id="ARBA00022448"/>
    </source>
</evidence>
<evidence type="ECO:0000256" key="4">
    <source>
        <dbReference type="SAM" id="MobiDB-lite"/>
    </source>
</evidence>
<dbReference type="Pfam" id="PF00626">
    <property type="entry name" value="Gelsolin"/>
    <property type="match status" value="1"/>
</dbReference>
<gene>
    <name evidence="10" type="ORF">BCR35DRAFT_297825</name>
</gene>
<dbReference type="STRING" id="106004.A0A1Y2G3A4"/>
<name>A0A1Y2G3A4_9BASI</name>
<dbReference type="SUPFAM" id="SSF82754">
    <property type="entry name" value="C-terminal, gelsolin-like domain of Sec23/24"/>
    <property type="match status" value="1"/>
</dbReference>
<dbReference type="GO" id="GO:0070971">
    <property type="term" value="C:endoplasmic reticulum exit site"/>
    <property type="evidence" value="ECO:0007669"/>
    <property type="project" value="TreeGrafter"/>
</dbReference>
<dbReference type="Proteomes" id="UP000193467">
    <property type="component" value="Unassembled WGS sequence"/>
</dbReference>
<dbReference type="InterPro" id="IPR006900">
    <property type="entry name" value="Sec23/24_helical_dom"/>
</dbReference>
<dbReference type="InterPro" id="IPR012990">
    <property type="entry name" value="Beta-sandwich_Sec23_24"/>
</dbReference>
<organism evidence="10 11">
    <name type="scientific">Leucosporidium creatinivorum</name>
    <dbReference type="NCBI Taxonomy" id="106004"/>
    <lineage>
        <taxon>Eukaryota</taxon>
        <taxon>Fungi</taxon>
        <taxon>Dikarya</taxon>
        <taxon>Basidiomycota</taxon>
        <taxon>Pucciniomycotina</taxon>
        <taxon>Microbotryomycetes</taxon>
        <taxon>Leucosporidiales</taxon>
        <taxon>Leucosporidium</taxon>
    </lineage>
</organism>
<dbReference type="Pfam" id="PF04810">
    <property type="entry name" value="zf-Sec23_Sec24"/>
    <property type="match status" value="1"/>
</dbReference>